<dbReference type="InterPro" id="IPR004358">
    <property type="entry name" value="Sig_transdc_His_kin-like_C"/>
</dbReference>
<evidence type="ECO:0000256" key="4">
    <source>
        <dbReference type="ARBA" id="ARBA00022553"/>
    </source>
</evidence>
<evidence type="ECO:0000259" key="6">
    <source>
        <dbReference type="PROSITE" id="PS50109"/>
    </source>
</evidence>
<feature type="coiled-coil region" evidence="5">
    <location>
        <begin position="19"/>
        <end position="53"/>
    </location>
</feature>
<dbReference type="PROSITE" id="PS50109">
    <property type="entry name" value="HIS_KIN"/>
    <property type="match status" value="1"/>
</dbReference>
<gene>
    <name evidence="8" type="ORF">FZO89_14595</name>
</gene>
<dbReference type="NCBIfam" id="TIGR00254">
    <property type="entry name" value="GGDEF"/>
    <property type="match status" value="1"/>
</dbReference>
<dbReference type="FunFam" id="3.30.70.270:FF:000001">
    <property type="entry name" value="Diguanylate cyclase domain protein"/>
    <property type="match status" value="1"/>
</dbReference>
<keyword evidence="4" id="KW-0597">Phosphoprotein</keyword>
<feature type="coiled-coil region" evidence="5">
    <location>
        <begin position="284"/>
        <end position="318"/>
    </location>
</feature>
<dbReference type="Pfam" id="PF02518">
    <property type="entry name" value="HATPase_c"/>
    <property type="match status" value="1"/>
</dbReference>
<dbReference type="SMART" id="SM00388">
    <property type="entry name" value="HisKA"/>
    <property type="match status" value="1"/>
</dbReference>
<dbReference type="PROSITE" id="PS50887">
    <property type="entry name" value="GGDEF"/>
    <property type="match status" value="1"/>
</dbReference>
<evidence type="ECO:0000313" key="8">
    <source>
        <dbReference type="EMBL" id="TYT27389.1"/>
    </source>
</evidence>
<dbReference type="Gene3D" id="3.30.565.10">
    <property type="entry name" value="Histidine kinase-like ATPase, C-terminal domain"/>
    <property type="match status" value="1"/>
</dbReference>
<dbReference type="RefSeq" id="WP_149103940.1">
    <property type="nucleotide sequence ID" value="NZ_VTFT01000001.1"/>
</dbReference>
<dbReference type="SMART" id="SM00267">
    <property type="entry name" value="GGDEF"/>
    <property type="match status" value="1"/>
</dbReference>
<protein>
    <recommendedName>
        <fullName evidence="3">histidine kinase</fullName>
        <ecNumber evidence="3">2.7.13.3</ecNumber>
    </recommendedName>
</protein>
<dbReference type="InterPro" id="IPR000160">
    <property type="entry name" value="GGDEF_dom"/>
</dbReference>
<feature type="domain" description="GGDEF" evidence="7">
    <location>
        <begin position="117"/>
        <end position="250"/>
    </location>
</feature>
<dbReference type="Pfam" id="PF00990">
    <property type="entry name" value="GGDEF"/>
    <property type="match status" value="1"/>
</dbReference>
<evidence type="ECO:0000256" key="1">
    <source>
        <dbReference type="ARBA" id="ARBA00000085"/>
    </source>
</evidence>
<dbReference type="InterPro" id="IPR005467">
    <property type="entry name" value="His_kinase_dom"/>
</dbReference>
<name>A0A5D4XS39_9GAMM</name>
<keyword evidence="5" id="KW-0175">Coiled coil</keyword>
<comment type="caution">
    <text evidence="8">The sequence shown here is derived from an EMBL/GenBank/DDBJ whole genome shotgun (WGS) entry which is preliminary data.</text>
</comment>
<dbReference type="InterPro" id="IPR003661">
    <property type="entry name" value="HisK_dim/P_dom"/>
</dbReference>
<proteinExistence type="predicted"/>
<reference evidence="8 9" key="1">
    <citation type="submission" date="2019-08" db="EMBL/GenBank/DDBJ databases">
        <title>Luteimonas viscosus sp. nov., isolated from soil of a sunflower field.</title>
        <authorList>
            <person name="Jianli Z."/>
            <person name="Ying Z."/>
        </authorList>
    </citation>
    <scope>NUCLEOTIDE SEQUENCE [LARGE SCALE GENOMIC DNA]</scope>
    <source>
        <strain evidence="8 9">XBU10</strain>
    </source>
</reference>
<dbReference type="InterPro" id="IPR036890">
    <property type="entry name" value="HATPase_C_sf"/>
</dbReference>
<dbReference type="EC" id="2.7.13.3" evidence="3"/>
<dbReference type="SMART" id="SM00387">
    <property type="entry name" value="HATPase_c"/>
    <property type="match status" value="1"/>
</dbReference>
<keyword evidence="9" id="KW-1185">Reference proteome</keyword>
<comment type="cofactor">
    <cofactor evidence="2">
        <name>Mg(2+)</name>
        <dbReference type="ChEBI" id="CHEBI:18420"/>
    </cofactor>
</comment>
<comment type="catalytic activity">
    <reaction evidence="1">
        <text>ATP + protein L-histidine = ADP + protein N-phospho-L-histidine.</text>
        <dbReference type="EC" id="2.7.13.3"/>
    </reaction>
</comment>
<dbReference type="Gene3D" id="1.10.287.130">
    <property type="match status" value="1"/>
</dbReference>
<dbReference type="PRINTS" id="PR00344">
    <property type="entry name" value="BCTRLSENSOR"/>
</dbReference>
<dbReference type="SUPFAM" id="SSF47384">
    <property type="entry name" value="Homodimeric domain of signal transducing histidine kinase"/>
    <property type="match status" value="1"/>
</dbReference>
<dbReference type="Pfam" id="PF00512">
    <property type="entry name" value="HisKA"/>
    <property type="match status" value="1"/>
</dbReference>
<sequence>MTAPGKQDGSATAEAARDLWRLQEQAGQARADLVRLQQQVVEAENRLDSRRAAELVEANEQLLCSALAAQVDADTCKETLQEMSRSQGHDVLTELPNRLLLLDRFAQAIAHANRHGTRLAVLFLDIDHFKQINDTFGHAAGDEVLKLAARRLTAAVRDVDTVSRHGGDEFLILLTEVDQVADAIDVAHKLTSALGVPDRVGGHVLRLTASIGISVYPEHGEDADALIDCADTAMYDAKRRGLGNCVFGAGGPERTETPAPTALRRPLTRYELALAEHDRWHVQLREANEQLVLAALTAQDLQAAAERLQRQQKEFLAMMAHELRNPLTSIRLASTMLAQSEGGDPARMQAIIEREVTHMARVVSDLLDVSRANTGKLRLERRTVDLAGVVDAAIDACRPAMDMRLQHLGVQLPSRAATVDGDPVRLVQVLGNLLDNASKYTPEGGRIGLALALLGDTVAISVSDSGIGISAEALPDVFEPFVQDGHAIGFNGVGLGIGLTVVRELVEAHGGSVVATSAGHGQGSRFVVTLPLLR</sequence>
<dbReference type="SUPFAM" id="SSF55874">
    <property type="entry name" value="ATPase domain of HSP90 chaperone/DNA topoisomerase II/histidine kinase"/>
    <property type="match status" value="1"/>
</dbReference>
<dbReference type="InterPro" id="IPR052163">
    <property type="entry name" value="DGC-Regulatory_Protein"/>
</dbReference>
<dbReference type="InterPro" id="IPR029787">
    <property type="entry name" value="Nucleotide_cyclase"/>
</dbReference>
<dbReference type="AlphaFoldDB" id="A0A5D4XS39"/>
<feature type="domain" description="Histidine kinase" evidence="6">
    <location>
        <begin position="318"/>
        <end position="534"/>
    </location>
</feature>
<evidence type="ECO:0000256" key="5">
    <source>
        <dbReference type="SAM" id="Coils"/>
    </source>
</evidence>
<dbReference type="OrthoDB" id="9768069at2"/>
<dbReference type="InterPro" id="IPR036097">
    <property type="entry name" value="HisK_dim/P_sf"/>
</dbReference>
<dbReference type="CDD" id="cd01949">
    <property type="entry name" value="GGDEF"/>
    <property type="match status" value="1"/>
</dbReference>
<dbReference type="PANTHER" id="PTHR46663:SF3">
    <property type="entry name" value="SLL0267 PROTEIN"/>
    <property type="match status" value="1"/>
</dbReference>
<dbReference type="InterPro" id="IPR043128">
    <property type="entry name" value="Rev_trsase/Diguanyl_cyclase"/>
</dbReference>
<evidence type="ECO:0000256" key="2">
    <source>
        <dbReference type="ARBA" id="ARBA00001946"/>
    </source>
</evidence>
<dbReference type="CDD" id="cd00082">
    <property type="entry name" value="HisKA"/>
    <property type="match status" value="1"/>
</dbReference>
<dbReference type="InterPro" id="IPR003594">
    <property type="entry name" value="HATPase_dom"/>
</dbReference>
<evidence type="ECO:0000259" key="7">
    <source>
        <dbReference type="PROSITE" id="PS50887"/>
    </source>
</evidence>
<accession>A0A5D4XS39</accession>
<dbReference type="EMBL" id="VTFT01000001">
    <property type="protein sequence ID" value="TYT27389.1"/>
    <property type="molecule type" value="Genomic_DNA"/>
</dbReference>
<dbReference type="SUPFAM" id="SSF55073">
    <property type="entry name" value="Nucleotide cyclase"/>
    <property type="match status" value="1"/>
</dbReference>
<evidence type="ECO:0000256" key="3">
    <source>
        <dbReference type="ARBA" id="ARBA00012438"/>
    </source>
</evidence>
<dbReference type="Gene3D" id="3.30.70.270">
    <property type="match status" value="1"/>
</dbReference>
<evidence type="ECO:0000313" key="9">
    <source>
        <dbReference type="Proteomes" id="UP000324973"/>
    </source>
</evidence>
<dbReference type="Proteomes" id="UP000324973">
    <property type="component" value="Unassembled WGS sequence"/>
</dbReference>
<organism evidence="8 9">
    <name type="scientific">Luteimonas viscosa</name>
    <dbReference type="NCBI Taxonomy" id="1132694"/>
    <lineage>
        <taxon>Bacteria</taxon>
        <taxon>Pseudomonadati</taxon>
        <taxon>Pseudomonadota</taxon>
        <taxon>Gammaproteobacteria</taxon>
        <taxon>Lysobacterales</taxon>
        <taxon>Lysobacteraceae</taxon>
        <taxon>Luteimonas</taxon>
    </lineage>
</organism>
<dbReference type="PANTHER" id="PTHR46663">
    <property type="entry name" value="DIGUANYLATE CYCLASE DGCT-RELATED"/>
    <property type="match status" value="1"/>
</dbReference>
<dbReference type="GO" id="GO:0000155">
    <property type="term" value="F:phosphorelay sensor kinase activity"/>
    <property type="evidence" value="ECO:0007669"/>
    <property type="project" value="InterPro"/>
</dbReference>